<dbReference type="InterPro" id="IPR027417">
    <property type="entry name" value="P-loop_NTPase"/>
</dbReference>
<dbReference type="RefSeq" id="WP_224141058.1">
    <property type="nucleotide sequence ID" value="NZ_JAIQUM010000061.1"/>
</dbReference>
<dbReference type="CDD" id="cd18808">
    <property type="entry name" value="SF1_C_Upf1"/>
    <property type="match status" value="1"/>
</dbReference>
<feature type="domain" description="DNA2/NAM7 helicase-like C-terminal" evidence="8">
    <location>
        <begin position="1115"/>
        <end position="1295"/>
    </location>
</feature>
<evidence type="ECO:0000256" key="4">
    <source>
        <dbReference type="ARBA" id="ARBA00022806"/>
    </source>
</evidence>
<dbReference type="InterPro" id="IPR050534">
    <property type="entry name" value="Coronavir_polyprotein_1ab"/>
</dbReference>
<keyword evidence="4" id="KW-0347">Helicase</keyword>
<comment type="caution">
    <text evidence="10">The sequence shown here is derived from an EMBL/GenBank/DDBJ whole genome shotgun (WGS) entry which is preliminary data.</text>
</comment>
<evidence type="ECO:0000259" key="8">
    <source>
        <dbReference type="Pfam" id="PF13087"/>
    </source>
</evidence>
<sequence length="1460" mass="170778">MKQKMAINKAKNFFEYLLALNNLVGKVTRDYREFEKNWFVHDLKELNGCFLFEDCNEKGTYLEIHRPEITAEDKQYPKPPSLIREWIKVDYTNEKTRLVMPNERKIAQEDGEKELTEKFSDNPERIKAYQDWERDWTEWAERLIEKKRVQKLYGEFFDLIQQMDKESEALEFIYGRGMFCWKHPDDKVGTIRSPLLTTKLELDLDADRGVISGKQVEQITIMEREMFSGVYLPNITKINELIYDVQNQSIIDDKTEFFTQFVRLIDAKGEYIASDSSMTVRDEPVIYDISIFSLRRKNVRVLRNDLEQIISSIDSEQISLPDTIAAIIGEPAKATNEQGEKAARENAFISNDLYFPLESNEQQKEIIHRIEHNYGVTVQGPPGTGKTHTIANLVSHFLTHGKKILITSQKENPLKVLKNKIPAEIRDLCVPVLGGGRESLQEIEQSIRVISEKLGELDTYRLQEEINRDRKALDQSKRNEAQLKNQLKNYAQKEGSELLYKGEKLFKYDVAKRLAESNTSYTWIQDNIPMDVTFPLRNSDFQEFWKLKSSLKREFLSLHEQTLPEINNHLPTYSSFENFTKEGKALESYISKAVEIIEKYQLEQNLSTINQLLKEAKDMVNYSGILSSQHLKPIIEDFQSGGIREERWRSLYNDMVTSIHQLNEFHNKLITHVIDLPEKRLDELKEDIAIAKERLSSGKKPNFMFFMMKGKQTKYLFETPVLNSKPIKELKEIELLEEYLNFEHKKTETVRIFNGNMTDIGLEPLSSKDRRFIYMLDNRMKELALVIKAVDAINAFKERTKSFQKQQLDFYLIETYEGLIDEFKIVTRYLKYQEWLEKYNSKLNQLREWATKESHTIWNDFYDAYLARNVEKWRVLLVQLEQLHQIQVQVYRFYELYNALSHTLPLTAKSLELSVGSVSPYLADYMEAFELRKLQTWLDETKDMNVSKLKLQIEEEHKEQKRLIRNIVSKSTWKNQVERITDKEKRALSAWKSYIKRFGKGSGKYAHVHLQGAREEMRTAQTAIPVWIMPVSQVLENFPVTNEKFDIIIFDESSQCDLFSINVLMRGKKVIVVGDDEQISPQSIGTNLEDVHELVRRHLKDIPNGNLFDGNISLYEIAEQTFPKEGKLMLREHFRCVPEIIHFSNDLSYGGQMIPLRLPLEEEKIEPPVMGIKVNEGYNDEKDKDVNIPEVEAIVADMQTMIKDSKFAGQTFGVIALQGQKQSKLLETKIREAIGDTEFVKRKVICGNSYTLQGDERDIIFLSLVVAPNRRFMALTKTSDKQRFNVAASRAKNQMRLYHSVELEDLSTEDLRYKLLSYCKNPTRVNQQLENLEEKCESPFELDVLRMIVARGYKITPQIEVGRYRIDFVIEGMRDRLAVECDGEKWHGPEKFEEDMKRQGSLERAGWKFWRVRGREFYFDRIKAMESLWKRLDELGIEPAHGLFQTQERVKHGGFGSSRG</sequence>
<comment type="similarity">
    <text evidence="1">Belongs to the DNA2/NAM7 helicase family.</text>
</comment>
<evidence type="ECO:0000256" key="5">
    <source>
        <dbReference type="ARBA" id="ARBA00022840"/>
    </source>
</evidence>
<evidence type="ECO:0000256" key="2">
    <source>
        <dbReference type="ARBA" id="ARBA00022741"/>
    </source>
</evidence>
<dbReference type="Proteomes" id="UP001165287">
    <property type="component" value="Unassembled WGS sequence"/>
</dbReference>
<evidence type="ECO:0000256" key="3">
    <source>
        <dbReference type="ARBA" id="ARBA00022801"/>
    </source>
</evidence>
<dbReference type="SUPFAM" id="SSF52540">
    <property type="entry name" value="P-loop containing nucleoside triphosphate hydrolases"/>
    <property type="match status" value="1"/>
</dbReference>
<dbReference type="Pfam" id="PF13086">
    <property type="entry name" value="AAA_11"/>
    <property type="match status" value="1"/>
</dbReference>
<feature type="coiled-coil region" evidence="6">
    <location>
        <begin position="466"/>
        <end position="493"/>
    </location>
</feature>
<evidence type="ECO:0000256" key="1">
    <source>
        <dbReference type="ARBA" id="ARBA00007913"/>
    </source>
</evidence>
<dbReference type="InterPro" id="IPR047187">
    <property type="entry name" value="SF1_C_Upf1"/>
</dbReference>
<name>A0ABS7UWS3_9BACI</name>
<dbReference type="PANTHER" id="PTHR43788">
    <property type="entry name" value="DNA2/NAM7 HELICASE FAMILY MEMBER"/>
    <property type="match status" value="1"/>
</dbReference>
<evidence type="ECO:0000259" key="7">
    <source>
        <dbReference type="Pfam" id="PF13086"/>
    </source>
</evidence>
<organism evidence="10 11">
    <name type="scientific">Metabacillus rhizolycopersici</name>
    <dbReference type="NCBI Taxonomy" id="2875709"/>
    <lineage>
        <taxon>Bacteria</taxon>
        <taxon>Bacillati</taxon>
        <taxon>Bacillota</taxon>
        <taxon>Bacilli</taxon>
        <taxon>Bacillales</taxon>
        <taxon>Bacillaceae</taxon>
        <taxon>Metabacillus</taxon>
    </lineage>
</organism>
<evidence type="ECO:0000313" key="11">
    <source>
        <dbReference type="Proteomes" id="UP001165287"/>
    </source>
</evidence>
<keyword evidence="3" id="KW-0378">Hydrolase</keyword>
<dbReference type="InterPro" id="IPR011335">
    <property type="entry name" value="Restrct_endonuc-II-like"/>
</dbReference>
<evidence type="ECO:0000256" key="6">
    <source>
        <dbReference type="SAM" id="Coils"/>
    </source>
</evidence>
<dbReference type="Gene3D" id="3.40.960.10">
    <property type="entry name" value="VSR Endonuclease"/>
    <property type="match status" value="1"/>
</dbReference>
<reference evidence="10" key="1">
    <citation type="submission" date="2024-05" db="EMBL/GenBank/DDBJ databases">
        <title>Metabacillus sp. nov., isolated from the rhizosphere soil of tomato plants.</title>
        <authorList>
            <person name="Ma R."/>
        </authorList>
    </citation>
    <scope>NUCLEOTIDE SEQUENCE</scope>
    <source>
        <strain evidence="10">DBTR6</strain>
    </source>
</reference>
<keyword evidence="11" id="KW-1185">Reference proteome</keyword>
<evidence type="ECO:0000259" key="9">
    <source>
        <dbReference type="Pfam" id="PF18741"/>
    </source>
</evidence>
<dbReference type="Pfam" id="PF13087">
    <property type="entry name" value="AAA_12"/>
    <property type="match status" value="1"/>
</dbReference>
<protein>
    <submittedName>
        <fullName evidence="10">DUF559 domain-containing protein</fullName>
    </submittedName>
</protein>
<feature type="domain" description="DNA2/NAM7 helicase helicase" evidence="7">
    <location>
        <begin position="359"/>
        <end position="492"/>
    </location>
</feature>
<feature type="domain" description="Restriction endonuclease type II-like" evidence="9">
    <location>
        <begin position="1340"/>
        <end position="1432"/>
    </location>
</feature>
<keyword evidence="2" id="KW-0547">Nucleotide-binding</keyword>
<keyword evidence="5" id="KW-0067">ATP-binding</keyword>
<dbReference type="EMBL" id="JAIQUM010000061">
    <property type="protein sequence ID" value="MBZ5752606.1"/>
    <property type="molecule type" value="Genomic_DNA"/>
</dbReference>
<keyword evidence="6" id="KW-0175">Coiled coil</keyword>
<evidence type="ECO:0000313" key="10">
    <source>
        <dbReference type="EMBL" id="MBZ5752606.1"/>
    </source>
</evidence>
<gene>
    <name evidence="10" type="ORF">K9V48_20775</name>
</gene>
<proteinExistence type="inferred from homology"/>
<dbReference type="Pfam" id="PF18741">
    <property type="entry name" value="MTES_1575"/>
    <property type="match status" value="1"/>
</dbReference>
<dbReference type="SUPFAM" id="SSF52980">
    <property type="entry name" value="Restriction endonuclease-like"/>
    <property type="match status" value="1"/>
</dbReference>
<dbReference type="InterPro" id="IPR049468">
    <property type="entry name" value="Restrct_endonuc-II-like_dom"/>
</dbReference>
<dbReference type="InterPro" id="IPR041679">
    <property type="entry name" value="DNA2/NAM7-like_C"/>
</dbReference>
<dbReference type="PANTHER" id="PTHR43788:SF8">
    <property type="entry name" value="DNA-BINDING PROTEIN SMUBP-2"/>
    <property type="match status" value="1"/>
</dbReference>
<accession>A0ABS7UWS3</accession>
<dbReference type="Gene3D" id="3.40.50.300">
    <property type="entry name" value="P-loop containing nucleotide triphosphate hydrolases"/>
    <property type="match status" value="3"/>
</dbReference>
<dbReference type="InterPro" id="IPR041677">
    <property type="entry name" value="DNA2/NAM7_AAA_11"/>
</dbReference>